<dbReference type="EMBL" id="CP117811">
    <property type="protein sequence ID" value="WDE97011.1"/>
    <property type="molecule type" value="Genomic_DNA"/>
</dbReference>
<name>A0ABY7VS28_9BACT</name>
<evidence type="ECO:0000313" key="3">
    <source>
        <dbReference type="Proteomes" id="UP001214250"/>
    </source>
</evidence>
<organism evidence="2 3">
    <name type="scientific">Lentisphaera profundi</name>
    <dbReference type="NCBI Taxonomy" id="1658616"/>
    <lineage>
        <taxon>Bacteria</taxon>
        <taxon>Pseudomonadati</taxon>
        <taxon>Lentisphaerota</taxon>
        <taxon>Lentisphaeria</taxon>
        <taxon>Lentisphaerales</taxon>
        <taxon>Lentisphaeraceae</taxon>
        <taxon>Lentisphaera</taxon>
    </lineage>
</organism>
<protein>
    <recommendedName>
        <fullName evidence="1">Thaumarchaeal output domain-containing protein</fullName>
    </recommendedName>
</protein>
<evidence type="ECO:0000313" key="2">
    <source>
        <dbReference type="EMBL" id="WDE97011.1"/>
    </source>
</evidence>
<dbReference type="InterPro" id="IPR040572">
    <property type="entry name" value="TackOD1"/>
</dbReference>
<dbReference type="RefSeq" id="WP_274151136.1">
    <property type="nucleotide sequence ID" value="NZ_CP117811.1"/>
</dbReference>
<gene>
    <name evidence="2" type="ORF">PQO03_03425</name>
</gene>
<reference evidence="2 3" key="1">
    <citation type="submission" date="2023-02" db="EMBL/GenBank/DDBJ databases">
        <title>Genome sequence of Lentisphaera profundi SAORIC-696.</title>
        <authorList>
            <person name="Kim e."/>
            <person name="Cho J.-C."/>
            <person name="Choi A."/>
            <person name="Kang I."/>
        </authorList>
    </citation>
    <scope>NUCLEOTIDE SEQUENCE [LARGE SCALE GENOMIC DNA]</scope>
    <source>
        <strain evidence="2 3">SAORIC-696</strain>
    </source>
</reference>
<feature type="domain" description="Thaumarchaeal output" evidence="1">
    <location>
        <begin position="8"/>
        <end position="190"/>
    </location>
</feature>
<keyword evidence="3" id="KW-1185">Reference proteome</keyword>
<dbReference type="Pfam" id="PF18551">
    <property type="entry name" value="TackOD1"/>
    <property type="match status" value="1"/>
</dbReference>
<dbReference type="Proteomes" id="UP001214250">
    <property type="component" value="Chromosome 1"/>
</dbReference>
<accession>A0ABY7VS28</accession>
<sequence length="347" mass="40359">MLIDQKTEELVLKALSYYAQGGENIKPSRDINSDCAYSYTDFIQKCEGIAVDGFLLLDELRERGFLRKIINDRLFLCDKCSSWHINLREVCPDCSSLDWKQKRLYHHFSCGYVGLEDEFKVHSYAELHCPKCEQVMRHIGLDYEKPTQSFFCYTCEHIFDEHQTKSLCISCGEQSDLEKMELKEIYSYQLTAKAYQAIEKGSLKETSVEDLIKNKATELYTYDFLIFLLDQQRQIAQECGDHLTACIISGPENREFIDYTKTLIKPSFFLSEWKGSFIIVASRGRSKDHIKAFKILLDNFQEIRKHSLVGSTFDFELELDANKQFDLFLQTSVSDRSKFKEGGFCEN</sequence>
<evidence type="ECO:0000259" key="1">
    <source>
        <dbReference type="Pfam" id="PF18551"/>
    </source>
</evidence>
<proteinExistence type="predicted"/>